<name>Q6IHA6_DROME</name>
<organism evidence="2">
    <name type="scientific">Drosophila melanogaster</name>
    <name type="common">Fruit fly</name>
    <dbReference type="NCBI Taxonomy" id="7227"/>
    <lineage>
        <taxon>Eukaryota</taxon>
        <taxon>Metazoa</taxon>
        <taxon>Ecdysozoa</taxon>
        <taxon>Arthropoda</taxon>
        <taxon>Hexapoda</taxon>
        <taxon>Insecta</taxon>
        <taxon>Pterygota</taxon>
        <taxon>Neoptera</taxon>
        <taxon>Endopterygota</taxon>
        <taxon>Diptera</taxon>
        <taxon>Brachycera</taxon>
        <taxon>Muscomorpha</taxon>
        <taxon>Ephydroidea</taxon>
        <taxon>Drosophilidae</taxon>
        <taxon>Drosophila</taxon>
        <taxon>Sophophora</taxon>
    </lineage>
</organism>
<evidence type="ECO:0000313" key="2">
    <source>
        <dbReference type="EMBL" id="DAA03709.1"/>
    </source>
</evidence>
<protein>
    <submittedName>
        <fullName evidence="2">HDC02911</fullName>
    </submittedName>
</protein>
<accession>Q6IHA6</accession>
<reference evidence="2" key="1">
    <citation type="journal article" date="2003" name="Genome Biol.">
        <title>An integrated gene annotation and transcriptional profiling approach towards the full gene content of the Drosophila genome.</title>
        <authorList>
            <person name="Hild M."/>
            <person name="Beckmann B."/>
            <person name="Haas S.A."/>
            <person name="Koch B."/>
            <person name="Solovyev V."/>
            <person name="Busold C."/>
            <person name="Fellenberg K."/>
            <person name="Boutros M."/>
            <person name="Vingron M."/>
            <person name="Sauer F."/>
            <person name="Hoheisel J.D."/>
            <person name="Paro R."/>
        </authorList>
    </citation>
    <scope>NUCLEOTIDE SEQUENCE</scope>
</reference>
<gene>
    <name evidence="2" type="ORF">HDC02911</name>
</gene>
<dbReference type="AlphaFoldDB" id="Q6IHA6"/>
<evidence type="ECO:0000256" key="1">
    <source>
        <dbReference type="SAM" id="MobiDB-lite"/>
    </source>
</evidence>
<feature type="region of interest" description="Disordered" evidence="1">
    <location>
        <begin position="77"/>
        <end position="118"/>
    </location>
</feature>
<dbReference type="EMBL" id="BK003510">
    <property type="protein sequence ID" value="DAA03709.1"/>
    <property type="molecule type" value="Genomic_DNA"/>
</dbReference>
<proteinExistence type="predicted"/>
<feature type="compositionally biased region" description="Low complexity" evidence="1">
    <location>
        <begin position="93"/>
        <end position="106"/>
    </location>
</feature>
<sequence>MLGYTLNPETRVRWIFFCGIFRFSRFSNKASFTGATAAPAQALAVVHRPASLRTLSWSEKREATVETVRMSNKRQWVADSRKCGGSESKPNAVQRRVVQDQNQNQRRYQDQQKDHNHPRHIYWKSETARVSTLREISYFFSL</sequence>